<feature type="transmembrane region" description="Helical" evidence="1">
    <location>
        <begin position="141"/>
        <end position="159"/>
    </location>
</feature>
<reference evidence="2" key="1">
    <citation type="submission" date="2022-11" db="EMBL/GenBank/DDBJ databases">
        <title>Lacrimispora xylanolytica sy1, complete genome.</title>
        <authorList>
            <person name="Choi S."/>
        </authorList>
    </citation>
    <scope>NUCLEOTIDE SEQUENCE</scope>
    <source>
        <strain evidence="2">Sy1</strain>
    </source>
</reference>
<dbReference type="Gene3D" id="3.30.1390.10">
    <property type="match status" value="1"/>
</dbReference>
<dbReference type="InterPro" id="IPR014719">
    <property type="entry name" value="Ribosomal_bL12_C/ClpS-like"/>
</dbReference>
<gene>
    <name evidence="2" type="ORF">OW255_19915</name>
</gene>
<name>A0ABY7ABB9_9FIRM</name>
<evidence type="ECO:0008006" key="4">
    <source>
        <dbReference type="Google" id="ProtNLM"/>
    </source>
</evidence>
<dbReference type="RefSeq" id="WP_024838053.1">
    <property type="nucleotide sequence ID" value="NZ_CP113524.1"/>
</dbReference>
<evidence type="ECO:0000313" key="2">
    <source>
        <dbReference type="EMBL" id="WAJ23792.1"/>
    </source>
</evidence>
<proteinExistence type="predicted"/>
<feature type="transmembrane region" description="Helical" evidence="1">
    <location>
        <begin position="7"/>
        <end position="25"/>
    </location>
</feature>
<dbReference type="Proteomes" id="UP001163115">
    <property type="component" value="Chromosome"/>
</dbReference>
<keyword evidence="1" id="KW-1133">Transmembrane helix</keyword>
<evidence type="ECO:0000256" key="1">
    <source>
        <dbReference type="SAM" id="Phobius"/>
    </source>
</evidence>
<keyword evidence="3" id="KW-1185">Reference proteome</keyword>
<feature type="transmembrane region" description="Helical" evidence="1">
    <location>
        <begin position="37"/>
        <end position="54"/>
    </location>
</feature>
<organism evidence="2 3">
    <name type="scientific">Lacrimispora xylanolytica</name>
    <dbReference type="NCBI Taxonomy" id="29375"/>
    <lineage>
        <taxon>Bacteria</taxon>
        <taxon>Bacillati</taxon>
        <taxon>Bacillota</taxon>
        <taxon>Clostridia</taxon>
        <taxon>Lachnospirales</taxon>
        <taxon>Lachnospiraceae</taxon>
        <taxon>Lacrimispora</taxon>
    </lineage>
</organism>
<keyword evidence="1" id="KW-0472">Membrane</keyword>
<accession>A0ABY7ABB9</accession>
<evidence type="ECO:0000313" key="3">
    <source>
        <dbReference type="Proteomes" id="UP001163115"/>
    </source>
</evidence>
<sequence>MKKNLTILLSVFLFVAFILVVFIWGGPILINAYLYNSYIRSCTLILIFALTIYFKRIKWENNMVILIAVFAVISMQIDTTGNPILNKPLELMVSHWGQLVIGRSVNNYAPGEFAISDSISILKHSGEMIKLSVIWLYLYRLLQYLVTYVVLGSFIGLFIKKAPEIDFIHSQTGSEELTDEMKKKIADELRRRQEMSDHKSDLTEDLVAKVRELKDRGNVIEAIKLVRDYTGMPLGEAKKFVDDL</sequence>
<dbReference type="EMBL" id="CP113524">
    <property type="protein sequence ID" value="WAJ23792.1"/>
    <property type="molecule type" value="Genomic_DNA"/>
</dbReference>
<protein>
    <recommendedName>
        <fullName evidence="4">Ribosomal protein L7/L12 C-terminal domain-containing protein</fullName>
    </recommendedName>
</protein>
<keyword evidence="1" id="KW-0812">Transmembrane</keyword>